<gene>
    <name evidence="2" type="ORF">Pla163_13200</name>
</gene>
<evidence type="ECO:0000313" key="2">
    <source>
        <dbReference type="EMBL" id="QDU84213.1"/>
    </source>
</evidence>
<keyword evidence="2" id="KW-0808">Transferase</keyword>
<proteinExistence type="predicted"/>
<reference evidence="2 3" key="1">
    <citation type="submission" date="2019-02" db="EMBL/GenBank/DDBJ databases">
        <title>Deep-cultivation of Planctomycetes and their phenomic and genomic characterization uncovers novel biology.</title>
        <authorList>
            <person name="Wiegand S."/>
            <person name="Jogler M."/>
            <person name="Boedeker C."/>
            <person name="Pinto D."/>
            <person name="Vollmers J."/>
            <person name="Rivas-Marin E."/>
            <person name="Kohn T."/>
            <person name="Peeters S.H."/>
            <person name="Heuer A."/>
            <person name="Rast P."/>
            <person name="Oberbeckmann S."/>
            <person name="Bunk B."/>
            <person name="Jeske O."/>
            <person name="Meyerdierks A."/>
            <person name="Storesund J.E."/>
            <person name="Kallscheuer N."/>
            <person name="Luecker S."/>
            <person name="Lage O.M."/>
            <person name="Pohl T."/>
            <person name="Merkel B.J."/>
            <person name="Hornburger P."/>
            <person name="Mueller R.-W."/>
            <person name="Bruemmer F."/>
            <person name="Labrenz M."/>
            <person name="Spormann A.M."/>
            <person name="Op den Camp H."/>
            <person name="Overmann J."/>
            <person name="Amann R."/>
            <person name="Jetten M.S.M."/>
            <person name="Mascher T."/>
            <person name="Medema M.H."/>
            <person name="Devos D.P."/>
            <person name="Kaster A.-K."/>
            <person name="Ovreas L."/>
            <person name="Rohde M."/>
            <person name="Galperin M.Y."/>
            <person name="Jogler C."/>
        </authorList>
    </citation>
    <scope>NUCLEOTIDE SEQUENCE [LARGE SCALE GENOMIC DNA]</scope>
    <source>
        <strain evidence="2 3">Pla163</strain>
    </source>
</reference>
<evidence type="ECO:0000259" key="1">
    <source>
        <dbReference type="Pfam" id="PF08241"/>
    </source>
</evidence>
<dbReference type="InterPro" id="IPR013216">
    <property type="entry name" value="Methyltransf_11"/>
</dbReference>
<name>A0A518CYA4_9BACT</name>
<feature type="domain" description="Methyltransferase type 11" evidence="1">
    <location>
        <begin position="40"/>
        <end position="135"/>
    </location>
</feature>
<dbReference type="OrthoDB" id="212394at2"/>
<organism evidence="2 3">
    <name type="scientific">Rohdeia mirabilis</name>
    <dbReference type="NCBI Taxonomy" id="2528008"/>
    <lineage>
        <taxon>Bacteria</taxon>
        <taxon>Pseudomonadati</taxon>
        <taxon>Planctomycetota</taxon>
        <taxon>Planctomycetia</taxon>
        <taxon>Planctomycetia incertae sedis</taxon>
        <taxon>Rohdeia</taxon>
    </lineage>
</organism>
<accession>A0A518CYA4</accession>
<dbReference type="AlphaFoldDB" id="A0A518CYA4"/>
<dbReference type="SUPFAM" id="SSF53335">
    <property type="entry name" value="S-adenosyl-L-methionine-dependent methyltransferases"/>
    <property type="match status" value="1"/>
</dbReference>
<dbReference type="CDD" id="cd02440">
    <property type="entry name" value="AdoMet_MTases"/>
    <property type="match status" value="1"/>
</dbReference>
<keyword evidence="3" id="KW-1185">Reference proteome</keyword>
<sequence length="265" mass="29399">MPTATAPKKKRPGSISHPATSLRVLAELEPLLDRRPLIADVGCGRGHFSALLFDALEERGDTEAARRVLPVDSLPQYFELDELECLQSDADGGIPLADGSVDAAVSIEVIEHVEDQFAFVRELARVTKPGGLVIVTTPNVHHVASRLRSLFWGFPQLYGPLPLSTEDPRFLGGHINPIHPYFLCYVAHRAGLVVEDVAVDRRKTTSAIVTVLLAPFIWLGQRFHRARLRRRHPQILDENLPWIDRLASWDLATGRTAILVARKPA</sequence>
<dbReference type="Gene3D" id="3.40.50.150">
    <property type="entry name" value="Vaccinia Virus protein VP39"/>
    <property type="match status" value="1"/>
</dbReference>
<dbReference type="GO" id="GO:0008757">
    <property type="term" value="F:S-adenosylmethionine-dependent methyltransferase activity"/>
    <property type="evidence" value="ECO:0007669"/>
    <property type="project" value="InterPro"/>
</dbReference>
<protein>
    <submittedName>
        <fullName evidence="2">Putative S-adenosylmethionine-dependent methyltransferase/MSMEI_2290</fullName>
        <ecNumber evidence="2">2.1.1.-</ecNumber>
    </submittedName>
</protein>
<dbReference type="InterPro" id="IPR029063">
    <property type="entry name" value="SAM-dependent_MTases_sf"/>
</dbReference>
<keyword evidence="2" id="KW-0489">Methyltransferase</keyword>
<evidence type="ECO:0000313" key="3">
    <source>
        <dbReference type="Proteomes" id="UP000319342"/>
    </source>
</evidence>
<dbReference type="Pfam" id="PF08241">
    <property type="entry name" value="Methyltransf_11"/>
    <property type="match status" value="1"/>
</dbReference>
<dbReference type="EMBL" id="CP036290">
    <property type="protein sequence ID" value="QDU84213.1"/>
    <property type="molecule type" value="Genomic_DNA"/>
</dbReference>
<dbReference type="RefSeq" id="WP_145185356.1">
    <property type="nucleotide sequence ID" value="NZ_CP036290.1"/>
</dbReference>
<dbReference type="EC" id="2.1.1.-" evidence="2"/>
<dbReference type="GO" id="GO:0032259">
    <property type="term" value="P:methylation"/>
    <property type="evidence" value="ECO:0007669"/>
    <property type="project" value="UniProtKB-KW"/>
</dbReference>
<dbReference type="Proteomes" id="UP000319342">
    <property type="component" value="Chromosome"/>
</dbReference>